<dbReference type="Proteomes" id="UP000542210">
    <property type="component" value="Unassembled WGS sequence"/>
</dbReference>
<evidence type="ECO:0000313" key="1">
    <source>
        <dbReference type="EMBL" id="MBB4702539.1"/>
    </source>
</evidence>
<name>A0A7W7D937_9ACTN</name>
<dbReference type="RefSeq" id="WP_184882379.1">
    <property type="nucleotide sequence ID" value="NZ_BOOV01000033.1"/>
</dbReference>
<proteinExistence type="predicted"/>
<comment type="caution">
    <text evidence="1">The sequence shown here is derived from an EMBL/GenBank/DDBJ whole genome shotgun (WGS) entry which is preliminary data.</text>
</comment>
<organism evidence="1 2">
    <name type="scientific">Sphaerisporangium siamense</name>
    <dbReference type="NCBI Taxonomy" id="795645"/>
    <lineage>
        <taxon>Bacteria</taxon>
        <taxon>Bacillati</taxon>
        <taxon>Actinomycetota</taxon>
        <taxon>Actinomycetes</taxon>
        <taxon>Streptosporangiales</taxon>
        <taxon>Streptosporangiaceae</taxon>
        <taxon>Sphaerisporangium</taxon>
    </lineage>
</organism>
<accession>A0A7W7D937</accession>
<reference evidence="1 2" key="1">
    <citation type="submission" date="2020-08" db="EMBL/GenBank/DDBJ databases">
        <title>Sequencing the genomes of 1000 actinobacteria strains.</title>
        <authorList>
            <person name="Klenk H.-P."/>
        </authorList>
    </citation>
    <scope>NUCLEOTIDE SEQUENCE [LARGE SCALE GENOMIC DNA]</scope>
    <source>
        <strain evidence="1 2">DSM 45784</strain>
    </source>
</reference>
<dbReference type="AlphaFoldDB" id="A0A7W7D937"/>
<sequence>MGEPLGYVVVTYNQASGQPELTGYGMSDLEAARAERDEEQVQTEAVGRGERHIVAAVVALDQDDGGE</sequence>
<dbReference type="EMBL" id="JACHND010000001">
    <property type="protein sequence ID" value="MBB4702539.1"/>
    <property type="molecule type" value="Genomic_DNA"/>
</dbReference>
<evidence type="ECO:0000313" key="2">
    <source>
        <dbReference type="Proteomes" id="UP000542210"/>
    </source>
</evidence>
<keyword evidence="2" id="KW-1185">Reference proteome</keyword>
<protein>
    <submittedName>
        <fullName evidence="1">Uncharacterized protein</fullName>
    </submittedName>
</protein>
<gene>
    <name evidence="1" type="ORF">BJ982_004083</name>
</gene>